<keyword evidence="3" id="KW-0808">Transferase</keyword>
<dbReference type="RefSeq" id="WP_386163992.1">
    <property type="nucleotide sequence ID" value="NZ_JBHMBS010000058.1"/>
</dbReference>
<dbReference type="SUPFAM" id="SSF47336">
    <property type="entry name" value="ACP-like"/>
    <property type="match status" value="1"/>
</dbReference>
<dbReference type="InterPro" id="IPR009081">
    <property type="entry name" value="PP-bd_ACP"/>
</dbReference>
<dbReference type="Gene3D" id="3.40.366.10">
    <property type="entry name" value="Malonyl-Coenzyme A Acyl Carrier Protein, domain 2"/>
    <property type="match status" value="1"/>
</dbReference>
<keyword evidence="7" id="KW-1185">Reference proteome</keyword>
<dbReference type="InterPro" id="IPR036291">
    <property type="entry name" value="NAD(P)-bd_dom_sf"/>
</dbReference>
<keyword evidence="1" id="KW-0596">Phosphopantetheine</keyword>
<dbReference type="InterPro" id="IPR036736">
    <property type="entry name" value="ACP-like_sf"/>
</dbReference>
<dbReference type="SMART" id="SM01294">
    <property type="entry name" value="PKS_PP_betabranch"/>
    <property type="match status" value="1"/>
</dbReference>
<protein>
    <submittedName>
        <fullName evidence="6">SDR family NAD(P)-dependent oxidoreductase</fullName>
    </submittedName>
</protein>
<accession>A0ABV5TTL2</accession>
<sequence length="800" mass="82831">TDGLTYLHSHGVKTFIELGPDGVLSAMGHDSAQDSLFIPALRGERPEVTALCTAVATAYARGALPDWAAVLGGRGRRVDLPTYAFQRQRYWLEPPRTPPAERAGSWRYRVEWRPVGETGTPVLSGTWLLAAPEDEPLADACEAAVRRHGAEVVRISADAPRLPADAGAISGVLSLLALDEEPHPSHPIVPRGLARTLDLVKALDTAGVTAPLWLATRGATDLGGTGMSRTDAVGTDIGTTDMGGTGAGGTGTDPGIGVSSGAGSLAQAQTWGLGLAVALEYPRLWGGLVDLPESLGHREAGHLVRVLAGSLGEGTRGNPSENPSGSTADGSAEDQVAIRPAGPLVRRLVRAGAPVRRRDFRPSGTVLVTGGTDGLGAAVARHLATEGAEHLLLTRLADAPEGGTVDRLVAELGELGARRVSVVGCDLADRRAVEELLGTVPDLTAVFHAAGVPGVAALADLDVPALGEALGEKAVGAANLHDALLGRDLDAFVLFSSVAGVWGGAGQGAYAAADASLDALAARRRALGLTATSVAWGLWEEPGQADAERRDQLRRRGVTAMATEAALTALWQAIEEDRATVTVADVDWARFAPVFTALRARPLISDLPEVRLALGEAAKGSGDGRFPELVTRLAGLPEGERRQRLLRVVRAEAAAALGHDSLDAVPPARPFLDLGFDSLAAVGLRNRLASATGLNLPATVAFDHPSAEALAAYLDSRLDPAAGPSIDAGLDSLAATLGALDTADPERLRITARLRTLVAELTRDPADTGPRSMAELVEEASDDELFGLLDAEFGEGGPGL</sequence>
<dbReference type="InterPro" id="IPR057326">
    <property type="entry name" value="KR_dom"/>
</dbReference>
<evidence type="ECO:0000256" key="2">
    <source>
        <dbReference type="ARBA" id="ARBA00022553"/>
    </source>
</evidence>
<keyword evidence="2" id="KW-0597">Phosphoprotein</keyword>
<dbReference type="InterPro" id="IPR006162">
    <property type="entry name" value="Ppantetheine_attach_site"/>
</dbReference>
<dbReference type="PANTHER" id="PTHR43775:SF51">
    <property type="entry name" value="INACTIVE PHENOLPHTHIOCEROL SYNTHESIS POLYKETIDE SYNTHASE TYPE I PKS1-RELATED"/>
    <property type="match status" value="1"/>
</dbReference>
<proteinExistence type="predicted"/>
<dbReference type="InterPro" id="IPR013968">
    <property type="entry name" value="PKS_KR"/>
</dbReference>
<feature type="domain" description="Carrier" evidence="5">
    <location>
        <begin position="643"/>
        <end position="718"/>
    </location>
</feature>
<evidence type="ECO:0000256" key="3">
    <source>
        <dbReference type="ARBA" id="ARBA00022679"/>
    </source>
</evidence>
<feature type="compositionally biased region" description="Polar residues" evidence="4">
    <location>
        <begin position="317"/>
        <end position="329"/>
    </location>
</feature>
<dbReference type="PROSITE" id="PS00012">
    <property type="entry name" value="PHOSPHOPANTETHEINE"/>
    <property type="match status" value="1"/>
</dbReference>
<dbReference type="Proteomes" id="UP001589610">
    <property type="component" value="Unassembled WGS sequence"/>
</dbReference>
<gene>
    <name evidence="6" type="ORF">ACFFRH_43420</name>
</gene>
<dbReference type="Gene3D" id="1.10.1200.10">
    <property type="entry name" value="ACP-like"/>
    <property type="match status" value="1"/>
</dbReference>
<dbReference type="CDD" id="cd08952">
    <property type="entry name" value="KR_1_SDR_x"/>
    <property type="match status" value="1"/>
</dbReference>
<dbReference type="Pfam" id="PF08659">
    <property type="entry name" value="KR"/>
    <property type="match status" value="1"/>
</dbReference>
<evidence type="ECO:0000256" key="1">
    <source>
        <dbReference type="ARBA" id="ARBA00022450"/>
    </source>
</evidence>
<feature type="non-terminal residue" evidence="6">
    <location>
        <position position="1"/>
    </location>
</feature>
<dbReference type="PROSITE" id="PS50075">
    <property type="entry name" value="CARRIER"/>
    <property type="match status" value="1"/>
</dbReference>
<dbReference type="PANTHER" id="PTHR43775">
    <property type="entry name" value="FATTY ACID SYNTHASE"/>
    <property type="match status" value="1"/>
</dbReference>
<dbReference type="Gene3D" id="3.30.70.3290">
    <property type="match status" value="1"/>
</dbReference>
<evidence type="ECO:0000259" key="5">
    <source>
        <dbReference type="PROSITE" id="PS50075"/>
    </source>
</evidence>
<dbReference type="InterPro" id="IPR020806">
    <property type="entry name" value="PKS_PP-bd"/>
</dbReference>
<evidence type="ECO:0000256" key="4">
    <source>
        <dbReference type="SAM" id="MobiDB-lite"/>
    </source>
</evidence>
<dbReference type="Gene3D" id="3.40.50.720">
    <property type="entry name" value="NAD(P)-binding Rossmann-like Domain"/>
    <property type="match status" value="1"/>
</dbReference>
<dbReference type="Pfam" id="PF00550">
    <property type="entry name" value="PP-binding"/>
    <property type="match status" value="1"/>
</dbReference>
<organism evidence="6 7">
    <name type="scientific">Streptosporangium vulgare</name>
    <dbReference type="NCBI Taxonomy" id="46190"/>
    <lineage>
        <taxon>Bacteria</taxon>
        <taxon>Bacillati</taxon>
        <taxon>Actinomycetota</taxon>
        <taxon>Actinomycetes</taxon>
        <taxon>Streptosporangiales</taxon>
        <taxon>Streptosporangiaceae</taxon>
        <taxon>Streptosporangium</taxon>
    </lineage>
</organism>
<feature type="region of interest" description="Disordered" evidence="4">
    <location>
        <begin position="310"/>
        <end position="335"/>
    </location>
</feature>
<name>A0ABV5TTL2_9ACTN</name>
<comment type="caution">
    <text evidence="6">The sequence shown here is derived from an EMBL/GenBank/DDBJ whole genome shotgun (WGS) entry which is preliminary data.</text>
</comment>
<evidence type="ECO:0000313" key="6">
    <source>
        <dbReference type="EMBL" id="MFB9682359.1"/>
    </source>
</evidence>
<dbReference type="InterPro" id="IPR001227">
    <property type="entry name" value="Ac_transferase_dom_sf"/>
</dbReference>
<reference evidence="6 7" key="1">
    <citation type="submission" date="2024-09" db="EMBL/GenBank/DDBJ databases">
        <authorList>
            <person name="Sun Q."/>
            <person name="Mori K."/>
        </authorList>
    </citation>
    <scope>NUCLEOTIDE SEQUENCE [LARGE SCALE GENOMIC DNA]</scope>
    <source>
        <strain evidence="6 7">JCM 3028</strain>
    </source>
</reference>
<dbReference type="InterPro" id="IPR050091">
    <property type="entry name" value="PKS_NRPS_Biosynth_Enz"/>
</dbReference>
<evidence type="ECO:0000313" key="7">
    <source>
        <dbReference type="Proteomes" id="UP001589610"/>
    </source>
</evidence>
<dbReference type="SUPFAM" id="SSF51735">
    <property type="entry name" value="NAD(P)-binding Rossmann-fold domains"/>
    <property type="match status" value="3"/>
</dbReference>
<dbReference type="SMART" id="SM00823">
    <property type="entry name" value="PKS_PP"/>
    <property type="match status" value="1"/>
</dbReference>
<dbReference type="EMBL" id="JBHMBS010000058">
    <property type="protein sequence ID" value="MFB9682359.1"/>
    <property type="molecule type" value="Genomic_DNA"/>
</dbReference>
<dbReference type="SMART" id="SM00822">
    <property type="entry name" value="PKS_KR"/>
    <property type="match status" value="1"/>
</dbReference>